<keyword evidence="3" id="KW-1185">Reference proteome</keyword>
<gene>
    <name evidence="2" type="ORF">CPB84DRAFT_1778827</name>
</gene>
<name>A0A9P5NNE0_GYMJU</name>
<comment type="caution">
    <text evidence="2">The sequence shown here is derived from an EMBL/GenBank/DDBJ whole genome shotgun (WGS) entry which is preliminary data.</text>
</comment>
<evidence type="ECO:0000313" key="2">
    <source>
        <dbReference type="EMBL" id="KAF8900753.1"/>
    </source>
</evidence>
<dbReference type="EMBL" id="JADNYJ010000046">
    <property type="protein sequence ID" value="KAF8900753.1"/>
    <property type="molecule type" value="Genomic_DNA"/>
</dbReference>
<protein>
    <recommendedName>
        <fullName evidence="4">HNH nuclease domain-containing protein</fullName>
    </recommendedName>
</protein>
<dbReference type="Proteomes" id="UP000724874">
    <property type="component" value="Unassembled WGS sequence"/>
</dbReference>
<accession>A0A9P5NNE0</accession>
<dbReference type="AlphaFoldDB" id="A0A9P5NNE0"/>
<sequence>MPYSSSSSSSLSESLISTDPPPTTISEAAAIQDAGDLSDGLRRRVVDATSKLTMDRCLITNTTDDVRYCHVLPRTTSERVIRRLEYSWGIKYGQLNVDSSSNILRLSIDMHKSFRRTFWFLIPEDLEILQIYKQHTKRGLVDNEFANLLSAGPYRYKLIASWFMKPHSITRYEDPPDVPTAMINDISRAYSFPYDDFPTIVSHVHPRFVIYHAGYCLSKNWIDFSYPHSKIRPTFIDIRSIYKLWTQHIPKNDHYFRQHPPHDQRDINDDRSQSSDCTRVERYNWKLGKPAEPLVTPLDRSTLRAFNVLGSGQSSKDDPVSHWLSQIPTSPHDFDMDPVSGMPLDYKYF</sequence>
<feature type="region of interest" description="Disordered" evidence="1">
    <location>
        <begin position="1"/>
        <end position="23"/>
    </location>
</feature>
<organism evidence="2 3">
    <name type="scientific">Gymnopilus junonius</name>
    <name type="common">Spectacular rustgill mushroom</name>
    <name type="synonym">Gymnopilus spectabilis subsp. junonius</name>
    <dbReference type="NCBI Taxonomy" id="109634"/>
    <lineage>
        <taxon>Eukaryota</taxon>
        <taxon>Fungi</taxon>
        <taxon>Dikarya</taxon>
        <taxon>Basidiomycota</taxon>
        <taxon>Agaricomycotina</taxon>
        <taxon>Agaricomycetes</taxon>
        <taxon>Agaricomycetidae</taxon>
        <taxon>Agaricales</taxon>
        <taxon>Agaricineae</taxon>
        <taxon>Hymenogastraceae</taxon>
        <taxon>Gymnopilus</taxon>
    </lineage>
</organism>
<dbReference type="OrthoDB" id="3133596at2759"/>
<evidence type="ECO:0008006" key="4">
    <source>
        <dbReference type="Google" id="ProtNLM"/>
    </source>
</evidence>
<evidence type="ECO:0000256" key="1">
    <source>
        <dbReference type="SAM" id="MobiDB-lite"/>
    </source>
</evidence>
<feature type="compositionally biased region" description="Low complexity" evidence="1">
    <location>
        <begin position="1"/>
        <end position="17"/>
    </location>
</feature>
<proteinExistence type="predicted"/>
<feature type="region of interest" description="Disordered" evidence="1">
    <location>
        <begin position="255"/>
        <end position="275"/>
    </location>
</feature>
<evidence type="ECO:0000313" key="3">
    <source>
        <dbReference type="Proteomes" id="UP000724874"/>
    </source>
</evidence>
<reference evidence="2" key="1">
    <citation type="submission" date="2020-11" db="EMBL/GenBank/DDBJ databases">
        <authorList>
            <consortium name="DOE Joint Genome Institute"/>
            <person name="Ahrendt S."/>
            <person name="Riley R."/>
            <person name="Andreopoulos W."/>
            <person name="LaButti K."/>
            <person name="Pangilinan J."/>
            <person name="Ruiz-duenas F.J."/>
            <person name="Barrasa J.M."/>
            <person name="Sanchez-Garcia M."/>
            <person name="Camarero S."/>
            <person name="Miyauchi S."/>
            <person name="Serrano A."/>
            <person name="Linde D."/>
            <person name="Babiker R."/>
            <person name="Drula E."/>
            <person name="Ayuso-Fernandez I."/>
            <person name="Pacheco R."/>
            <person name="Padilla G."/>
            <person name="Ferreira P."/>
            <person name="Barriuso J."/>
            <person name="Kellner H."/>
            <person name="Castanera R."/>
            <person name="Alfaro M."/>
            <person name="Ramirez L."/>
            <person name="Pisabarro A.G."/>
            <person name="Kuo A."/>
            <person name="Tritt A."/>
            <person name="Lipzen A."/>
            <person name="He G."/>
            <person name="Yan M."/>
            <person name="Ng V."/>
            <person name="Cullen D."/>
            <person name="Martin F."/>
            <person name="Rosso M.-N."/>
            <person name="Henrissat B."/>
            <person name="Hibbett D."/>
            <person name="Martinez A.T."/>
            <person name="Grigoriev I.V."/>
        </authorList>
    </citation>
    <scope>NUCLEOTIDE SEQUENCE</scope>
    <source>
        <strain evidence="2">AH 44721</strain>
    </source>
</reference>